<dbReference type="PANTHER" id="PTHR10688:SF3">
    <property type="entry name" value="PWWP DOMAIN-CONTAINING PROTEIN 6"/>
    <property type="match status" value="1"/>
</dbReference>
<name>A0A6P5ZCL7_DURZI</name>
<organism evidence="3 4">
    <name type="scientific">Durio zibethinus</name>
    <name type="common">Durian</name>
    <dbReference type="NCBI Taxonomy" id="66656"/>
    <lineage>
        <taxon>Eukaryota</taxon>
        <taxon>Viridiplantae</taxon>
        <taxon>Streptophyta</taxon>
        <taxon>Embryophyta</taxon>
        <taxon>Tracheophyta</taxon>
        <taxon>Spermatophyta</taxon>
        <taxon>Magnoliopsida</taxon>
        <taxon>eudicotyledons</taxon>
        <taxon>Gunneridae</taxon>
        <taxon>Pentapetalae</taxon>
        <taxon>rosids</taxon>
        <taxon>malvids</taxon>
        <taxon>Malvales</taxon>
        <taxon>Malvaceae</taxon>
        <taxon>Helicteroideae</taxon>
        <taxon>Durio</taxon>
    </lineage>
</organism>
<dbReference type="RefSeq" id="XP_022750594.1">
    <property type="nucleotide sequence ID" value="XM_022894859.1"/>
</dbReference>
<feature type="compositionally biased region" description="Basic and acidic residues" evidence="1">
    <location>
        <begin position="1"/>
        <end position="28"/>
    </location>
</feature>
<feature type="compositionally biased region" description="Basic and acidic residues" evidence="1">
    <location>
        <begin position="719"/>
        <end position="729"/>
    </location>
</feature>
<feature type="compositionally biased region" description="Polar residues" evidence="1">
    <location>
        <begin position="445"/>
        <end position="456"/>
    </location>
</feature>
<feature type="region of interest" description="Disordered" evidence="1">
    <location>
        <begin position="438"/>
        <end position="544"/>
    </location>
</feature>
<dbReference type="Proteomes" id="UP000515121">
    <property type="component" value="Unplaced"/>
</dbReference>
<feature type="region of interest" description="Disordered" evidence="1">
    <location>
        <begin position="867"/>
        <end position="901"/>
    </location>
</feature>
<feature type="region of interest" description="Disordered" evidence="1">
    <location>
        <begin position="702"/>
        <end position="764"/>
    </location>
</feature>
<dbReference type="AlphaFoldDB" id="A0A6P5ZCL7"/>
<feature type="domain" description="PWWP" evidence="2">
    <location>
        <begin position="168"/>
        <end position="229"/>
    </location>
</feature>
<evidence type="ECO:0000313" key="5">
    <source>
        <dbReference type="RefSeq" id="XP_022750594.1"/>
    </source>
</evidence>
<protein>
    <submittedName>
        <fullName evidence="4 5">Uncharacterized protein LOC111299586</fullName>
    </submittedName>
</protein>
<dbReference type="Gene3D" id="2.30.30.140">
    <property type="match status" value="1"/>
</dbReference>
<proteinExistence type="predicted"/>
<feature type="region of interest" description="Disordered" evidence="1">
    <location>
        <begin position="1"/>
        <end position="31"/>
    </location>
</feature>
<feature type="compositionally biased region" description="Basic residues" evidence="1">
    <location>
        <begin position="457"/>
        <end position="466"/>
    </location>
</feature>
<dbReference type="CDD" id="cd05162">
    <property type="entry name" value="PWWP"/>
    <property type="match status" value="1"/>
</dbReference>
<dbReference type="Pfam" id="PF00855">
    <property type="entry name" value="PWWP"/>
    <property type="match status" value="1"/>
</dbReference>
<dbReference type="GeneID" id="111299586"/>
<dbReference type="PROSITE" id="PS50812">
    <property type="entry name" value="PWWP"/>
    <property type="match status" value="1"/>
</dbReference>
<dbReference type="OrthoDB" id="62853at2759"/>
<dbReference type="KEGG" id="dzi:111299586"/>
<keyword evidence="3" id="KW-1185">Reference proteome</keyword>
<accession>A0A6P5ZCL7</accession>
<dbReference type="SMART" id="SM00293">
    <property type="entry name" value="PWWP"/>
    <property type="match status" value="1"/>
</dbReference>
<dbReference type="PANTHER" id="PTHR10688">
    <property type="entry name" value="PWWP DOMAIN-CONTAINING PROTEIN"/>
    <property type="match status" value="1"/>
</dbReference>
<dbReference type="SUPFAM" id="SSF63748">
    <property type="entry name" value="Tudor/PWWP/MBT"/>
    <property type="match status" value="1"/>
</dbReference>
<evidence type="ECO:0000256" key="1">
    <source>
        <dbReference type="SAM" id="MobiDB-lite"/>
    </source>
</evidence>
<dbReference type="InterPro" id="IPR052657">
    <property type="entry name" value="PDP_family_Arabidopsis"/>
</dbReference>
<reference evidence="4 5" key="1">
    <citation type="submission" date="2025-04" db="UniProtKB">
        <authorList>
            <consortium name="RefSeq"/>
        </authorList>
    </citation>
    <scope>IDENTIFICATION</scope>
    <source>
        <tissue evidence="4 5">Fruit stalk</tissue>
    </source>
</reference>
<dbReference type="InterPro" id="IPR000313">
    <property type="entry name" value="PWWP_dom"/>
</dbReference>
<evidence type="ECO:0000313" key="3">
    <source>
        <dbReference type="Proteomes" id="UP000515121"/>
    </source>
</evidence>
<sequence length="952" mass="104155">MEAFEKPAKTLFKDKSLDQDAKPPKEGSKGAAAFTVEKPWENGIRVSINGKEGSCLDEDGEGLEDSEMNGVSSLLQMKGSVGKIDVNGGSESAKGFGTLLGAVDKSKEIGVENIFASGDDGVPAKDIHGETAEIDGKERTDLDGKENGDGMIMGRVDEIDDWGCEFSAGDFVWGKIRSHPWWPGQVYNPSDASDFAVKVRQKGRFLVAYFGDNSFAWCHPSQLKPFEENFEDMSKLSNSKNFLIAVQTSVDEIGRLVELKMTCSCVPKENCSGLDRPLAANAGIKKGVLVPEGGIGKLSFGLFEPEEILGKLKQIAQAVSVSNLLECTVLKGWVSAFNRSTGRYQMPTYHEPPSIPDLEENVRTLVVDMSDYSEAVEVPITGRVEEGWVSSSSGPKFGQHSQTFLRCPEILENGMDQRRKQKSIAEIIKGEVDAQVRKDEDVAQKGTNSGKQASSSRTKKTKGKHKANGDDGSNSSSIPRKRKGTELSGSLTARKGKRSSAETDGTGAKEEEINNHPVSAKRKVNVGSGIGNSGAETKGLIESGSLLRERKKSKYLSPPYTSPAGKLRKMDIEAESLKVSNDAQVGDQMTKATGNLVRSPLVLDYSGERNQLPGEVHAEHKASNGSSFHMPEQYLNSMIDLEKVNTPANEVLIEVQAIALSPQYRRKNNSFKIVVEFLSVFRNSVYRHGSNYEIYNQFQPHTKRKYPDSVTGSSGQDRNLTDHVPYEHRSRQKKVGKKDQSNPRQATGASLKKTSEESKAHNPKIKQIAKAAVMKKNDNEVIENASPAALFVTLGPGSPLPTKDDLIRIYSRFGDLDTEGTDMFYNNFCARVVFLRSSDAEQAFNSSQSASPFGAHNVSFRLLPHSSASAHERRELPSAKASPLAKDGAKKSKKPSASQSSADQTLQFNYIKHKLEMLTSLLETTEEKMSSEIKSKLQSEMKGLLEKVNTMV</sequence>
<evidence type="ECO:0000259" key="2">
    <source>
        <dbReference type="PROSITE" id="PS50812"/>
    </source>
</evidence>
<dbReference type="RefSeq" id="XP_022750593.1">
    <property type="nucleotide sequence ID" value="XM_022894858.1"/>
</dbReference>
<gene>
    <name evidence="4 5" type="primary">LOC111299586</name>
</gene>
<evidence type="ECO:0000313" key="4">
    <source>
        <dbReference type="RefSeq" id="XP_022750593.1"/>
    </source>
</evidence>